<dbReference type="AlphaFoldDB" id="A0A9X2IEA3"/>
<proteinExistence type="predicted"/>
<evidence type="ECO:0000256" key="2">
    <source>
        <dbReference type="SAM" id="SignalP"/>
    </source>
</evidence>
<keyword evidence="2" id="KW-0732">Signal</keyword>
<accession>A0A9X2IEA3</accession>
<protein>
    <submittedName>
        <fullName evidence="3">Uncharacterized protein</fullName>
    </submittedName>
</protein>
<feature type="chain" id="PRO_5040895778" evidence="2">
    <location>
        <begin position="34"/>
        <end position="329"/>
    </location>
</feature>
<evidence type="ECO:0000313" key="3">
    <source>
        <dbReference type="EMBL" id="MCM0619149.1"/>
    </source>
</evidence>
<dbReference type="EMBL" id="JAMOIL010000002">
    <property type="protein sequence ID" value="MCM0619149.1"/>
    <property type="molecule type" value="Genomic_DNA"/>
</dbReference>
<organism evidence="3 4">
    <name type="scientific">Nocardioides bruguierae</name>
    <dbReference type="NCBI Taxonomy" id="2945102"/>
    <lineage>
        <taxon>Bacteria</taxon>
        <taxon>Bacillati</taxon>
        <taxon>Actinomycetota</taxon>
        <taxon>Actinomycetes</taxon>
        <taxon>Propionibacteriales</taxon>
        <taxon>Nocardioidaceae</taxon>
        <taxon>Nocardioides</taxon>
    </lineage>
</organism>
<keyword evidence="4" id="KW-1185">Reference proteome</keyword>
<evidence type="ECO:0000313" key="4">
    <source>
        <dbReference type="Proteomes" id="UP001139485"/>
    </source>
</evidence>
<dbReference type="PROSITE" id="PS51257">
    <property type="entry name" value="PROKAR_LIPOPROTEIN"/>
    <property type="match status" value="1"/>
</dbReference>
<evidence type="ECO:0000256" key="1">
    <source>
        <dbReference type="SAM" id="MobiDB-lite"/>
    </source>
</evidence>
<reference evidence="3" key="1">
    <citation type="submission" date="2022-05" db="EMBL/GenBank/DDBJ databases">
        <authorList>
            <person name="Tuo L."/>
        </authorList>
    </citation>
    <scope>NUCLEOTIDE SEQUENCE</scope>
    <source>
        <strain evidence="3">BSK12Z-4</strain>
    </source>
</reference>
<comment type="caution">
    <text evidence="3">The sequence shown here is derived from an EMBL/GenBank/DDBJ whole genome shotgun (WGS) entry which is preliminary data.</text>
</comment>
<sequence length="329" mass="34201">MSLRPARPVARRLPALLGLLLLGAAAACTTADAPEPAPTTSAASPSEPVSEVAADGSPVRGWRTEVWREVAVSVPAAWGSGVAPVALDDGLATCGDAPDQGGWVGRPVQVSDLCTPLDGAPVPTQPSVWLGADLEPGTTDLGDGWVRRTVAVLGTTVTVTSDDEAVRARVLGSLRPQRLCPTTMDVLPRTSYAWTVEGPGSLRRSWLCAYRAGQDGQDGQDWQDGQAGGAYLALARAGVSDRVLERARDVAGIYGRRPTTCRRGVGAPPAGEVVVVSARSRDTYARPGARLLVQDVVLDLSCAKDRAVVRSFREPALASVLSSLAGPVG</sequence>
<dbReference type="Proteomes" id="UP001139485">
    <property type="component" value="Unassembled WGS sequence"/>
</dbReference>
<gene>
    <name evidence="3" type="ORF">M8330_02420</name>
</gene>
<feature type="region of interest" description="Disordered" evidence="1">
    <location>
        <begin position="31"/>
        <end position="58"/>
    </location>
</feature>
<dbReference type="RefSeq" id="WP_250826048.1">
    <property type="nucleotide sequence ID" value="NZ_JAMOIL010000002.1"/>
</dbReference>
<feature type="compositionally biased region" description="Low complexity" evidence="1">
    <location>
        <begin position="31"/>
        <end position="54"/>
    </location>
</feature>
<name>A0A9X2IEA3_9ACTN</name>
<feature type="signal peptide" evidence="2">
    <location>
        <begin position="1"/>
        <end position="33"/>
    </location>
</feature>